<keyword evidence="2" id="KW-1185">Reference proteome</keyword>
<proteinExistence type="predicted"/>
<evidence type="ECO:0000313" key="1">
    <source>
        <dbReference type="EMBL" id="AUV57167.1"/>
    </source>
</evidence>
<accession>A0A2P0W9Y7</accession>
<reference evidence="1 2" key="1">
    <citation type="submission" date="2017-12" db="EMBL/GenBank/DDBJ databases">
        <title>Genomic analysis of a novel phage Ec_L1 lytic to Enterobacter cloacae.</title>
        <authorList>
            <person name="Li Z."/>
            <person name="Ren H."/>
            <person name="Xu Y."/>
        </authorList>
    </citation>
    <scope>NUCLEOTIDE SEQUENCE [LARGE SCALE GENOMIC DNA]</scope>
</reference>
<organism evidence="1 2">
    <name type="scientific">Enterobacter phage Ec_L1</name>
    <dbReference type="NCBI Taxonomy" id="2070180"/>
    <lineage>
        <taxon>Viruses</taxon>
        <taxon>Duplodnaviria</taxon>
        <taxon>Heunggongvirae</taxon>
        <taxon>Uroviricota</taxon>
        <taxon>Caudoviricetes</taxon>
        <taxon>Drexlerviridae</taxon>
        <taxon>Eclunavirus</taxon>
        <taxon>Eclunavirus EcL1</taxon>
    </lineage>
</organism>
<sequence length="123" mass="13814">MKLTINMPASAIYMAHTAPSVEGSACVLVHFDRYGVPRSLMSGTFGESTFLDIPDDVWIGSDFHCHMVASYEPDHKRISRRTIKRIIKHWQRNADICNNAEFAGNLSVVLSWYGGFVPSPQNK</sequence>
<gene>
    <name evidence="1" type="ORF">Ec53</name>
</gene>
<dbReference type="Proteomes" id="UP000241856">
    <property type="component" value="Segment"/>
</dbReference>
<evidence type="ECO:0000313" key="2">
    <source>
        <dbReference type="Proteomes" id="UP000241856"/>
    </source>
</evidence>
<name>A0A2P0W9Y7_9CAUD</name>
<dbReference type="EMBL" id="MG732930">
    <property type="protein sequence ID" value="AUV57167.1"/>
    <property type="molecule type" value="Genomic_DNA"/>
</dbReference>
<protein>
    <submittedName>
        <fullName evidence="1">Uncharacterized protein</fullName>
    </submittedName>
</protein>